<dbReference type="InterPro" id="IPR051310">
    <property type="entry name" value="MCP_chemotaxis"/>
</dbReference>
<dbReference type="SUPFAM" id="SSF58104">
    <property type="entry name" value="Methyl-accepting chemotaxis protein (MCP) signaling domain"/>
    <property type="match status" value="1"/>
</dbReference>
<proteinExistence type="inferred from homology"/>
<dbReference type="Pfam" id="PF00015">
    <property type="entry name" value="MCPsignal"/>
    <property type="match status" value="1"/>
</dbReference>
<dbReference type="Gene3D" id="1.10.287.950">
    <property type="entry name" value="Methyl-accepting chemotaxis protein"/>
    <property type="match status" value="1"/>
</dbReference>
<dbReference type="OrthoDB" id="8712992at2"/>
<evidence type="ECO:0000256" key="4">
    <source>
        <dbReference type="PROSITE-ProRule" id="PRU00284"/>
    </source>
</evidence>
<dbReference type="GO" id="GO:0005886">
    <property type="term" value="C:plasma membrane"/>
    <property type="evidence" value="ECO:0007669"/>
    <property type="project" value="TreeGrafter"/>
</dbReference>
<dbReference type="InterPro" id="IPR004090">
    <property type="entry name" value="Chemotax_Me-accpt_rcpt"/>
</dbReference>
<evidence type="ECO:0000256" key="3">
    <source>
        <dbReference type="ARBA" id="ARBA00029447"/>
    </source>
</evidence>
<evidence type="ECO:0000313" key="10">
    <source>
        <dbReference type="Proteomes" id="UP000297258"/>
    </source>
</evidence>
<dbReference type="GO" id="GO:0007165">
    <property type="term" value="P:signal transduction"/>
    <property type="evidence" value="ECO:0007669"/>
    <property type="project" value="UniProtKB-KW"/>
</dbReference>
<dbReference type="Pfam" id="PF00672">
    <property type="entry name" value="HAMP"/>
    <property type="match status" value="1"/>
</dbReference>
<protein>
    <submittedName>
        <fullName evidence="9">HAMP domain-containing protein</fullName>
    </submittedName>
</protein>
<dbReference type="InterPro" id="IPR047347">
    <property type="entry name" value="YvaQ-like_sensor"/>
</dbReference>
<dbReference type="PANTHER" id="PTHR43531">
    <property type="entry name" value="PROTEIN ICFG"/>
    <property type="match status" value="1"/>
</dbReference>
<dbReference type="RefSeq" id="WP_135190456.1">
    <property type="nucleotide sequence ID" value="NZ_SPUM01000100.1"/>
</dbReference>
<keyword evidence="6" id="KW-0812">Transmembrane</keyword>
<feature type="domain" description="Methyl-accepting transducer" evidence="7">
    <location>
        <begin position="269"/>
        <end position="498"/>
    </location>
</feature>
<keyword evidence="6" id="KW-1133">Transmembrane helix</keyword>
<sequence>MWLANLRIGNRLALGFGIICALLMLIVGLAITMLGRIDQGTQEIAHNRMPRIETSNKLLHEINKVAIAVRNIMLTDDAADKQAQREMIASSHRAAKELLDNLDRTLQSAKGRQILEEVKRYNDVYLQGIDQLVRMIDSGDKAGAETYLAKQLRPQLAALQGAVNEQIGVQTELAEQAAATAAETFTSTRNLMFGLGLAILAFAASVSVWITRSITGPVRTALDVANTVAKGDLTSRIEVHTRDEMGQLLEALETMNQSLARTVSTVRTGTDAIATASGQMAAGSQDLSARTEQQASSLEETASSIEELSSTVKQNADNARQANTLAMSASNVAAKGGQVIDQVVTTMVEINNASGKITDIIGVIDGIAFQTNILALNAAVEAARAGEQGRGFAVVASEVRNLAQRSAAAAKEIKTLIDNSTAKVESGSKLVSEAGTTMSAIVDSVRRVTDIMSEISAASQEQTAGIEQISQAITQMDDVTQQNAALVEESAAAAQAMQDQATTLAAAVSVFRLDASVAAAPVAQATHAVPARAALPVHAPRAKQAQHAKPVPRKEPATTDDWQEF</sequence>
<evidence type="ECO:0000256" key="1">
    <source>
        <dbReference type="ARBA" id="ARBA00004370"/>
    </source>
</evidence>
<comment type="similarity">
    <text evidence="3">Belongs to the methyl-accepting chemotaxis (MCP) protein family.</text>
</comment>
<dbReference type="FunFam" id="1.10.287.950:FF:000001">
    <property type="entry name" value="Methyl-accepting chemotaxis sensory transducer"/>
    <property type="match status" value="1"/>
</dbReference>
<dbReference type="EMBL" id="SPUM01000100">
    <property type="protein sequence ID" value="TFW31118.1"/>
    <property type="molecule type" value="Genomic_DNA"/>
</dbReference>
<reference evidence="9 10" key="1">
    <citation type="submission" date="2019-03" db="EMBL/GenBank/DDBJ databases">
        <title>Draft genome of Massilia hortus sp. nov., a novel bacterial species of the Oxalobacteraceae family.</title>
        <authorList>
            <person name="Peta V."/>
            <person name="Raths R."/>
            <person name="Bucking H."/>
        </authorList>
    </citation>
    <scope>NUCLEOTIDE SEQUENCE [LARGE SCALE GENOMIC DNA]</scope>
    <source>
        <strain evidence="9 10">ONC3</strain>
    </source>
</reference>
<evidence type="ECO:0000256" key="6">
    <source>
        <dbReference type="SAM" id="Phobius"/>
    </source>
</evidence>
<keyword evidence="2" id="KW-0488">Methylation</keyword>
<dbReference type="InterPro" id="IPR003660">
    <property type="entry name" value="HAMP_dom"/>
</dbReference>
<dbReference type="InterPro" id="IPR004089">
    <property type="entry name" value="MCPsignal_dom"/>
</dbReference>
<dbReference type="SMART" id="SM00283">
    <property type="entry name" value="MA"/>
    <property type="match status" value="1"/>
</dbReference>
<evidence type="ECO:0000256" key="2">
    <source>
        <dbReference type="ARBA" id="ARBA00022481"/>
    </source>
</evidence>
<evidence type="ECO:0000256" key="5">
    <source>
        <dbReference type="SAM" id="MobiDB-lite"/>
    </source>
</evidence>
<comment type="caution">
    <text evidence="9">The sequence shown here is derived from an EMBL/GenBank/DDBJ whole genome shotgun (WGS) entry which is preliminary data.</text>
</comment>
<dbReference type="InterPro" id="IPR024478">
    <property type="entry name" value="HlyB_4HB_MCP"/>
</dbReference>
<feature type="domain" description="HAMP" evidence="8">
    <location>
        <begin position="212"/>
        <end position="264"/>
    </location>
</feature>
<dbReference type="CDD" id="cd06225">
    <property type="entry name" value="HAMP"/>
    <property type="match status" value="1"/>
</dbReference>
<dbReference type="CDD" id="cd11386">
    <property type="entry name" value="MCP_signal"/>
    <property type="match status" value="1"/>
</dbReference>
<dbReference type="GO" id="GO:0004888">
    <property type="term" value="F:transmembrane signaling receptor activity"/>
    <property type="evidence" value="ECO:0007669"/>
    <property type="project" value="InterPro"/>
</dbReference>
<accession>A0A4Y9SWD7</accession>
<keyword evidence="4" id="KW-0807">Transducer</keyword>
<dbReference type="GO" id="GO:0006935">
    <property type="term" value="P:chemotaxis"/>
    <property type="evidence" value="ECO:0007669"/>
    <property type="project" value="InterPro"/>
</dbReference>
<dbReference type="Proteomes" id="UP000297258">
    <property type="component" value="Unassembled WGS sequence"/>
</dbReference>
<name>A0A4Y9SWD7_9BURK</name>
<evidence type="ECO:0000313" key="9">
    <source>
        <dbReference type="EMBL" id="TFW31118.1"/>
    </source>
</evidence>
<dbReference type="CDD" id="cd19411">
    <property type="entry name" value="MCP2201-like_sensor"/>
    <property type="match status" value="1"/>
</dbReference>
<dbReference type="SMART" id="SM00304">
    <property type="entry name" value="HAMP"/>
    <property type="match status" value="1"/>
</dbReference>
<gene>
    <name evidence="9" type="ORF">E4O92_14545</name>
</gene>
<dbReference type="PROSITE" id="PS50885">
    <property type="entry name" value="HAMP"/>
    <property type="match status" value="1"/>
</dbReference>
<dbReference type="Pfam" id="PF12729">
    <property type="entry name" value="4HB_MCP_1"/>
    <property type="match status" value="1"/>
</dbReference>
<dbReference type="PANTHER" id="PTHR43531:SF14">
    <property type="entry name" value="METHYL-ACCEPTING CHEMOTAXIS PROTEIN I-RELATED"/>
    <property type="match status" value="1"/>
</dbReference>
<comment type="subcellular location">
    <subcellularLocation>
        <location evidence="1">Membrane</location>
    </subcellularLocation>
</comment>
<evidence type="ECO:0000259" key="7">
    <source>
        <dbReference type="PROSITE" id="PS50111"/>
    </source>
</evidence>
<evidence type="ECO:0000259" key="8">
    <source>
        <dbReference type="PROSITE" id="PS50885"/>
    </source>
</evidence>
<keyword evidence="6" id="KW-0472">Membrane</keyword>
<organism evidence="9 10">
    <name type="scientific">Massilia horti</name>
    <dbReference type="NCBI Taxonomy" id="2562153"/>
    <lineage>
        <taxon>Bacteria</taxon>
        <taxon>Pseudomonadati</taxon>
        <taxon>Pseudomonadota</taxon>
        <taxon>Betaproteobacteria</taxon>
        <taxon>Burkholderiales</taxon>
        <taxon>Oxalobacteraceae</taxon>
        <taxon>Telluria group</taxon>
        <taxon>Massilia</taxon>
    </lineage>
</organism>
<keyword evidence="10" id="KW-1185">Reference proteome</keyword>
<feature type="region of interest" description="Disordered" evidence="5">
    <location>
        <begin position="538"/>
        <end position="565"/>
    </location>
</feature>
<dbReference type="PROSITE" id="PS50111">
    <property type="entry name" value="CHEMOTAXIS_TRANSDUC_2"/>
    <property type="match status" value="1"/>
</dbReference>
<dbReference type="PRINTS" id="PR00260">
    <property type="entry name" value="CHEMTRNSDUCR"/>
</dbReference>
<dbReference type="AlphaFoldDB" id="A0A4Y9SWD7"/>
<feature type="transmembrane region" description="Helical" evidence="6">
    <location>
        <begin position="12"/>
        <end position="34"/>
    </location>
</feature>